<gene>
    <name evidence="1" type="ordered locus">Spea_2165</name>
</gene>
<evidence type="ECO:0000313" key="2">
    <source>
        <dbReference type="Proteomes" id="UP000002608"/>
    </source>
</evidence>
<dbReference type="Proteomes" id="UP000002608">
    <property type="component" value="Chromosome"/>
</dbReference>
<proteinExistence type="predicted"/>
<dbReference type="EMBL" id="CP000851">
    <property type="protein sequence ID" value="ABV87485.1"/>
    <property type="molecule type" value="Genomic_DNA"/>
</dbReference>
<dbReference type="HOGENOM" id="CLU_1776163_0_0_6"/>
<reference evidence="1 2" key="1">
    <citation type="submission" date="2007-10" db="EMBL/GenBank/DDBJ databases">
        <title>Complete sequence of Shewanella pealeana ATCC 700345.</title>
        <authorList>
            <consortium name="US DOE Joint Genome Institute"/>
            <person name="Copeland A."/>
            <person name="Lucas S."/>
            <person name="Lapidus A."/>
            <person name="Barry K."/>
            <person name="Glavina del Rio T."/>
            <person name="Dalin E."/>
            <person name="Tice H."/>
            <person name="Pitluck S."/>
            <person name="Chertkov O."/>
            <person name="Brettin T."/>
            <person name="Bruce D."/>
            <person name="Detter J.C."/>
            <person name="Han C."/>
            <person name="Schmutz J."/>
            <person name="Larimer F."/>
            <person name="Land M."/>
            <person name="Hauser L."/>
            <person name="Kyrpides N."/>
            <person name="Kim E."/>
            <person name="Zhao J.-S.Z."/>
            <person name="Manno D."/>
            <person name="Hawari J."/>
            <person name="Richardson P."/>
        </authorList>
    </citation>
    <scope>NUCLEOTIDE SEQUENCE [LARGE SCALE GENOMIC DNA]</scope>
    <source>
        <strain evidence="2">ATCC 700345 / ANG-SQ1</strain>
    </source>
</reference>
<protein>
    <submittedName>
        <fullName evidence="1">Uncharacterized protein</fullName>
    </submittedName>
</protein>
<sequence length="146" mass="16533">MKLTLLESYLGEQVIDIILSVSSYQTKSITWKGGDHAEGGYRGELEFFIPATLINRLLKTHILELLEIKYFQHYQVLEKGNTKENKALFSANPNNLPVLSELKLSYNTIWVVINVTIDVIVYLATSDISAALLSGAVIEFIRRFKI</sequence>
<dbReference type="KEGG" id="spl:Spea_2165"/>
<name>A8H4J8_SHEPA</name>
<keyword evidence="2" id="KW-1185">Reference proteome</keyword>
<accession>A8H4J8</accession>
<dbReference type="AlphaFoldDB" id="A8H4J8"/>
<organism evidence="1 2">
    <name type="scientific">Shewanella pealeana (strain ATCC 700345 / ANG-SQ1)</name>
    <dbReference type="NCBI Taxonomy" id="398579"/>
    <lineage>
        <taxon>Bacteria</taxon>
        <taxon>Pseudomonadati</taxon>
        <taxon>Pseudomonadota</taxon>
        <taxon>Gammaproteobacteria</taxon>
        <taxon>Alteromonadales</taxon>
        <taxon>Shewanellaceae</taxon>
        <taxon>Shewanella</taxon>
    </lineage>
</organism>
<evidence type="ECO:0000313" key="1">
    <source>
        <dbReference type="EMBL" id="ABV87485.1"/>
    </source>
</evidence>